<accession>A0A5C8NK74</accession>
<dbReference type="AlphaFoldDB" id="A0A5C8NK74"/>
<dbReference type="EMBL" id="VDUX01000002">
    <property type="protein sequence ID" value="TXL62169.1"/>
    <property type="molecule type" value="Genomic_DNA"/>
</dbReference>
<dbReference type="SMART" id="SM00347">
    <property type="entry name" value="HTH_MARR"/>
    <property type="match status" value="1"/>
</dbReference>
<dbReference type="Proteomes" id="UP000321571">
    <property type="component" value="Unassembled WGS sequence"/>
</dbReference>
<dbReference type="SUPFAM" id="SSF46785">
    <property type="entry name" value="Winged helix' DNA-binding domain"/>
    <property type="match status" value="1"/>
</dbReference>
<evidence type="ECO:0000259" key="1">
    <source>
        <dbReference type="PROSITE" id="PS50995"/>
    </source>
</evidence>
<protein>
    <submittedName>
        <fullName evidence="2">MarR family transcriptional regulator</fullName>
    </submittedName>
</protein>
<comment type="caution">
    <text evidence="2">The sequence shown here is derived from an EMBL/GenBank/DDBJ whole genome shotgun (WGS) entry which is preliminary data.</text>
</comment>
<sequence>MSKTRPSNVVLLLREAYLRLNDLVVTRLEEAGHADVRPAHAAVFQFLDDDGTTVSTLAQRARMTKQAMAQLVEHLESHQYVERVPDPGDRRAKLVVVTSRGREVLDIAQSLVPDVEGLVTSIIGAQRTKAMRADLEKIRQADLTL</sequence>
<evidence type="ECO:0000313" key="3">
    <source>
        <dbReference type="Proteomes" id="UP000321571"/>
    </source>
</evidence>
<dbReference type="GO" id="GO:0006950">
    <property type="term" value="P:response to stress"/>
    <property type="evidence" value="ECO:0007669"/>
    <property type="project" value="TreeGrafter"/>
</dbReference>
<dbReference type="Gene3D" id="1.10.10.10">
    <property type="entry name" value="Winged helix-like DNA-binding domain superfamily/Winged helix DNA-binding domain"/>
    <property type="match status" value="1"/>
</dbReference>
<dbReference type="PROSITE" id="PS50995">
    <property type="entry name" value="HTH_MARR_2"/>
    <property type="match status" value="1"/>
</dbReference>
<evidence type="ECO:0000313" key="2">
    <source>
        <dbReference type="EMBL" id="TXL62169.1"/>
    </source>
</evidence>
<dbReference type="GO" id="GO:0003700">
    <property type="term" value="F:DNA-binding transcription factor activity"/>
    <property type="evidence" value="ECO:0007669"/>
    <property type="project" value="InterPro"/>
</dbReference>
<dbReference type="RefSeq" id="WP_147684597.1">
    <property type="nucleotide sequence ID" value="NZ_VDUX01000002.1"/>
</dbReference>
<dbReference type="InterPro" id="IPR036388">
    <property type="entry name" value="WH-like_DNA-bd_sf"/>
</dbReference>
<dbReference type="Pfam" id="PF12802">
    <property type="entry name" value="MarR_2"/>
    <property type="match status" value="1"/>
</dbReference>
<dbReference type="PANTHER" id="PTHR33164:SF99">
    <property type="entry name" value="MARR FAMILY REGULATORY PROTEIN"/>
    <property type="match status" value="1"/>
</dbReference>
<feature type="domain" description="HTH marR-type" evidence="1">
    <location>
        <begin position="6"/>
        <end position="140"/>
    </location>
</feature>
<dbReference type="InterPro" id="IPR000835">
    <property type="entry name" value="HTH_MarR-typ"/>
</dbReference>
<gene>
    <name evidence="2" type="ORF">FHP06_05560</name>
</gene>
<dbReference type="OrthoDB" id="122135at2"/>
<dbReference type="InterPro" id="IPR039422">
    <property type="entry name" value="MarR/SlyA-like"/>
</dbReference>
<proteinExistence type="predicted"/>
<dbReference type="InterPro" id="IPR036390">
    <property type="entry name" value="WH_DNA-bd_sf"/>
</dbReference>
<reference evidence="2 3" key="1">
    <citation type="submission" date="2019-06" db="EMBL/GenBank/DDBJ databases">
        <title>Aeromicrobium sp. nov., isolated from a maize field.</title>
        <authorList>
            <person name="Lin S.-Y."/>
            <person name="Tsai C.-F."/>
            <person name="Young C.-C."/>
        </authorList>
    </citation>
    <scope>NUCLEOTIDE SEQUENCE [LARGE SCALE GENOMIC DNA]</scope>
    <source>
        <strain evidence="2 3">CC-CFT486</strain>
    </source>
</reference>
<dbReference type="PANTHER" id="PTHR33164">
    <property type="entry name" value="TRANSCRIPTIONAL REGULATOR, MARR FAMILY"/>
    <property type="match status" value="1"/>
</dbReference>
<organism evidence="2 3">
    <name type="scientific">Aeromicrobium terrae</name>
    <dbReference type="NCBI Taxonomy" id="2498846"/>
    <lineage>
        <taxon>Bacteria</taxon>
        <taxon>Bacillati</taxon>
        <taxon>Actinomycetota</taxon>
        <taxon>Actinomycetes</taxon>
        <taxon>Propionibacteriales</taxon>
        <taxon>Nocardioidaceae</taxon>
        <taxon>Aeromicrobium</taxon>
    </lineage>
</organism>
<name>A0A5C8NK74_9ACTN</name>
<keyword evidence="3" id="KW-1185">Reference proteome</keyword>